<gene>
    <name evidence="2" type="ORF">SAMN04488055_2697</name>
</gene>
<dbReference type="STRING" id="536979.SAMN04488055_2697"/>
<dbReference type="Pfam" id="PF02602">
    <property type="entry name" value="HEM4"/>
    <property type="match status" value="1"/>
</dbReference>
<protein>
    <submittedName>
        <fullName evidence="2">Uroporphyrinogen-III synthase</fullName>
    </submittedName>
</protein>
<evidence type="ECO:0000259" key="1">
    <source>
        <dbReference type="Pfam" id="PF02602"/>
    </source>
</evidence>
<dbReference type="GO" id="GO:0005829">
    <property type="term" value="C:cytosol"/>
    <property type="evidence" value="ECO:0007669"/>
    <property type="project" value="TreeGrafter"/>
</dbReference>
<keyword evidence="3" id="KW-1185">Reference proteome</keyword>
<dbReference type="GO" id="GO:0004852">
    <property type="term" value="F:uroporphyrinogen-III synthase activity"/>
    <property type="evidence" value="ECO:0007669"/>
    <property type="project" value="InterPro"/>
</dbReference>
<dbReference type="InterPro" id="IPR003754">
    <property type="entry name" value="4pyrrol_synth_uPrphyn_synth"/>
</dbReference>
<dbReference type="SUPFAM" id="SSF69618">
    <property type="entry name" value="HemD-like"/>
    <property type="match status" value="1"/>
</dbReference>
<dbReference type="Gene3D" id="3.40.50.10090">
    <property type="match status" value="2"/>
</dbReference>
<proteinExistence type="predicted"/>
<evidence type="ECO:0000313" key="2">
    <source>
        <dbReference type="EMBL" id="SIO05156.1"/>
    </source>
</evidence>
<dbReference type="InterPro" id="IPR036108">
    <property type="entry name" value="4pyrrol_syn_uPrphyn_synt_sf"/>
</dbReference>
<reference evidence="3" key="1">
    <citation type="submission" date="2016-11" db="EMBL/GenBank/DDBJ databases">
        <authorList>
            <person name="Varghese N."/>
            <person name="Submissions S."/>
        </authorList>
    </citation>
    <scope>NUCLEOTIDE SEQUENCE [LARGE SCALE GENOMIC DNA]</scope>
    <source>
        <strain evidence="3">DSM 24787</strain>
    </source>
</reference>
<dbReference type="EMBL" id="FSRA01000001">
    <property type="protein sequence ID" value="SIO05156.1"/>
    <property type="molecule type" value="Genomic_DNA"/>
</dbReference>
<accession>A0A1N6GC90</accession>
<organism evidence="2 3">
    <name type="scientific">Chitinophaga niabensis</name>
    <dbReference type="NCBI Taxonomy" id="536979"/>
    <lineage>
        <taxon>Bacteria</taxon>
        <taxon>Pseudomonadati</taxon>
        <taxon>Bacteroidota</taxon>
        <taxon>Chitinophagia</taxon>
        <taxon>Chitinophagales</taxon>
        <taxon>Chitinophagaceae</taxon>
        <taxon>Chitinophaga</taxon>
    </lineage>
</organism>
<name>A0A1N6GC90_9BACT</name>
<dbReference type="AlphaFoldDB" id="A0A1N6GC90"/>
<dbReference type="GO" id="GO:0006780">
    <property type="term" value="P:uroporphyrinogen III biosynthetic process"/>
    <property type="evidence" value="ECO:0007669"/>
    <property type="project" value="InterPro"/>
</dbReference>
<dbReference type="CDD" id="cd06578">
    <property type="entry name" value="HemD"/>
    <property type="match status" value="1"/>
</dbReference>
<dbReference type="PANTHER" id="PTHR12390">
    <property type="entry name" value="UROPORPHYRINOGEN III SYNTHASE"/>
    <property type="match status" value="1"/>
</dbReference>
<dbReference type="Proteomes" id="UP000185003">
    <property type="component" value="Unassembled WGS sequence"/>
</dbReference>
<sequence>MPNAKYRILSTKPLPQTLIGEAAAHGVAISAQAFIDVQPTLTPEATAQSLQHFIKGSTLVFTSPNAVKIVSKAWHYSQDPAKKGISKVYCLQGATRKAVEEHLHHVSIAGTALNSKELAELIIAEHNIPSVVFFCGRIRRNELPDILKEHQVAVEEIVVYDTVETPAALEEEYDGVLFLSSSSVKSFFSVNTLPKHTVCFAIGTTTAASLEDVTNNRIVVSPEPSMDLLVQTAIFYFDNINCYE</sequence>
<feature type="domain" description="Tetrapyrrole biosynthesis uroporphyrinogen III synthase" evidence="1">
    <location>
        <begin position="21"/>
        <end position="231"/>
    </location>
</feature>
<dbReference type="PANTHER" id="PTHR12390:SF0">
    <property type="entry name" value="UROPORPHYRINOGEN-III SYNTHASE"/>
    <property type="match status" value="1"/>
</dbReference>
<dbReference type="InterPro" id="IPR039793">
    <property type="entry name" value="UROS/Hem4"/>
</dbReference>
<evidence type="ECO:0000313" key="3">
    <source>
        <dbReference type="Proteomes" id="UP000185003"/>
    </source>
</evidence>